<accession>A0A250WTT8</accession>
<dbReference type="Gene3D" id="3.30.1370.160">
    <property type="match status" value="1"/>
</dbReference>
<comment type="caution">
    <text evidence="3">The sequence shown here is derived from an EMBL/GenBank/DDBJ whole genome shotgun (WGS) entry which is preliminary data.</text>
</comment>
<gene>
    <name evidence="3" type="ORF">CEUSTIGMA_g1492.t1</name>
</gene>
<dbReference type="Proteomes" id="UP000232323">
    <property type="component" value="Unassembled WGS sequence"/>
</dbReference>
<evidence type="ECO:0000256" key="1">
    <source>
        <dbReference type="PROSITE-ProRule" id="PRU00182"/>
    </source>
</evidence>
<dbReference type="InterPro" id="IPR012677">
    <property type="entry name" value="Nucleotide-bd_a/b_plait_sf"/>
</dbReference>
<dbReference type="Gene3D" id="3.10.290.10">
    <property type="entry name" value="RNA-binding S4 domain"/>
    <property type="match status" value="1"/>
</dbReference>
<dbReference type="CDD" id="cd00165">
    <property type="entry name" value="S4"/>
    <property type="match status" value="1"/>
</dbReference>
<dbReference type="PANTHER" id="PTHR13633:SF3">
    <property type="entry name" value="MITOCHONDRIAL TRANSCRIPTION RESCUE FACTOR 1"/>
    <property type="match status" value="1"/>
</dbReference>
<dbReference type="SMART" id="SM00363">
    <property type="entry name" value="S4"/>
    <property type="match status" value="1"/>
</dbReference>
<protein>
    <recommendedName>
        <fullName evidence="2">RNA-binding S4 domain-containing protein</fullName>
    </recommendedName>
</protein>
<sequence length="338" mass="37260">MGLSLKDVTRLAACTSISRNGCVYNSRLESSSTYHSARLRQPLHRYCDRYFYSRSLERAASFKKSSRCLSVAASPKADSIPWVPQENRTEVIHILEIADRALSRWDITTTDFLSPAIIADAMSCLQGQNDVVVIPWGGYSQAERCRLLLGREEIMGAIRADPTQSTGVAALEVKGNFMFDPAKHPDFLGAILGTGVVRGKVGDILVQGETGAQILCDPDLVEHFEMSLTQVRTVPVKVTPIPLDKLNVRPPKVEEINSIEASLRVDAVASAGFRVSRSKMADLIKSGDVRVNWRPLSKSSADLKEGDVIACMGKGRIEIKSITTTKKEKYSITIMRYL</sequence>
<keyword evidence="1" id="KW-0694">RNA-binding</keyword>
<evidence type="ECO:0000313" key="4">
    <source>
        <dbReference type="Proteomes" id="UP000232323"/>
    </source>
</evidence>
<dbReference type="PANTHER" id="PTHR13633">
    <property type="entry name" value="MITOCHONDRIAL TRANSCRIPTION RESCUE FACTOR 1"/>
    <property type="match status" value="1"/>
</dbReference>
<dbReference type="InterPro" id="IPR036986">
    <property type="entry name" value="S4_RNA-bd_sf"/>
</dbReference>
<dbReference type="EMBL" id="BEGY01000005">
    <property type="protein sequence ID" value="GAX74042.1"/>
    <property type="molecule type" value="Genomic_DNA"/>
</dbReference>
<dbReference type="Pfam" id="PF01479">
    <property type="entry name" value="S4"/>
    <property type="match status" value="1"/>
</dbReference>
<name>A0A250WTT8_9CHLO</name>
<evidence type="ECO:0000259" key="2">
    <source>
        <dbReference type="SMART" id="SM00363"/>
    </source>
</evidence>
<dbReference type="GO" id="GO:0003723">
    <property type="term" value="F:RNA binding"/>
    <property type="evidence" value="ECO:0007669"/>
    <property type="project" value="UniProtKB-KW"/>
</dbReference>
<dbReference type="Pfam" id="PF17774">
    <property type="entry name" value="YlmH_RBD"/>
    <property type="match status" value="1"/>
</dbReference>
<evidence type="ECO:0000313" key="3">
    <source>
        <dbReference type="EMBL" id="GAX74042.1"/>
    </source>
</evidence>
<dbReference type="STRING" id="1157962.A0A250WTT8"/>
<proteinExistence type="predicted"/>
<reference evidence="3 4" key="1">
    <citation type="submission" date="2017-08" db="EMBL/GenBank/DDBJ databases">
        <title>Acidophilic green algal genome provides insights into adaptation to an acidic environment.</title>
        <authorList>
            <person name="Hirooka S."/>
            <person name="Hirose Y."/>
            <person name="Kanesaki Y."/>
            <person name="Higuchi S."/>
            <person name="Fujiwara T."/>
            <person name="Onuma R."/>
            <person name="Era A."/>
            <person name="Ohbayashi R."/>
            <person name="Uzuka A."/>
            <person name="Nozaki H."/>
            <person name="Yoshikawa H."/>
            <person name="Miyagishima S.Y."/>
        </authorList>
    </citation>
    <scope>NUCLEOTIDE SEQUENCE [LARGE SCALE GENOMIC DNA]</scope>
    <source>
        <strain evidence="3 4">NIES-2499</strain>
    </source>
</reference>
<dbReference type="NCBIfam" id="TIGR03069">
    <property type="entry name" value="PS_II_S4"/>
    <property type="match status" value="1"/>
</dbReference>
<dbReference type="InterPro" id="IPR040591">
    <property type="entry name" value="RqcP2_RBD"/>
</dbReference>
<dbReference type="SUPFAM" id="SSF55174">
    <property type="entry name" value="Alpha-L RNA-binding motif"/>
    <property type="match status" value="1"/>
</dbReference>
<dbReference type="OrthoDB" id="4150at2759"/>
<feature type="domain" description="RNA-binding S4" evidence="2">
    <location>
        <begin position="263"/>
        <end position="323"/>
    </location>
</feature>
<organism evidence="3 4">
    <name type="scientific">Chlamydomonas eustigma</name>
    <dbReference type="NCBI Taxonomy" id="1157962"/>
    <lineage>
        <taxon>Eukaryota</taxon>
        <taxon>Viridiplantae</taxon>
        <taxon>Chlorophyta</taxon>
        <taxon>core chlorophytes</taxon>
        <taxon>Chlorophyceae</taxon>
        <taxon>CS clade</taxon>
        <taxon>Chlamydomonadales</taxon>
        <taxon>Chlamydomonadaceae</taxon>
        <taxon>Chlamydomonas</taxon>
    </lineage>
</organism>
<dbReference type="Gene3D" id="3.30.70.330">
    <property type="match status" value="1"/>
</dbReference>
<dbReference type="InterPro" id="IPR017506">
    <property type="entry name" value="PSII_S4"/>
</dbReference>
<dbReference type="InterPro" id="IPR002942">
    <property type="entry name" value="S4_RNA-bd"/>
</dbReference>
<dbReference type="PROSITE" id="PS50889">
    <property type="entry name" value="S4"/>
    <property type="match status" value="1"/>
</dbReference>
<keyword evidence="4" id="KW-1185">Reference proteome</keyword>
<dbReference type="AlphaFoldDB" id="A0A250WTT8"/>